<protein>
    <recommendedName>
        <fullName evidence="15">Mitochondrial import receptor subunit TOM22 homolog</fullName>
    </recommendedName>
</protein>
<evidence type="ECO:0000256" key="10">
    <source>
        <dbReference type="ARBA" id="ARBA00023136"/>
    </source>
</evidence>
<dbReference type="AlphaFoldDB" id="A0A150FY90"/>
<dbReference type="OrthoDB" id="10016939at2759"/>
<sequence length="77" mass="8260">MMLGGPSKASAEPAGPLTVSFAARKLFASFKKATWIASTSLLILLVPLIIEMDREQQMLEMEKEQLNVLTGPAAAKA</sequence>
<organism evidence="13 14">
    <name type="scientific">Gonium pectorale</name>
    <name type="common">Green alga</name>
    <dbReference type="NCBI Taxonomy" id="33097"/>
    <lineage>
        <taxon>Eukaryota</taxon>
        <taxon>Viridiplantae</taxon>
        <taxon>Chlorophyta</taxon>
        <taxon>core chlorophytes</taxon>
        <taxon>Chlorophyceae</taxon>
        <taxon>CS clade</taxon>
        <taxon>Chlamydomonadales</taxon>
        <taxon>Volvocaceae</taxon>
        <taxon>Gonium</taxon>
    </lineage>
</organism>
<keyword evidence="8" id="KW-0811">Translocation</keyword>
<evidence type="ECO:0000256" key="12">
    <source>
        <dbReference type="SAM" id="Phobius"/>
    </source>
</evidence>
<dbReference type="Pfam" id="PF04281">
    <property type="entry name" value="Tom22"/>
    <property type="match status" value="1"/>
</dbReference>
<accession>A0A150FY90</accession>
<dbReference type="InterPro" id="IPR005683">
    <property type="entry name" value="Tom22"/>
</dbReference>
<evidence type="ECO:0008006" key="15">
    <source>
        <dbReference type="Google" id="ProtNLM"/>
    </source>
</evidence>
<proteinExistence type="inferred from homology"/>
<evidence type="ECO:0000256" key="11">
    <source>
        <dbReference type="ARBA" id="ARBA00023170"/>
    </source>
</evidence>
<dbReference type="PANTHER" id="PTHR46867:SF4">
    <property type="entry name" value="MITOCHONDRIAL IMPORT RECEPTOR SUBUNIT TOM9-2"/>
    <property type="match status" value="1"/>
</dbReference>
<keyword evidence="6" id="KW-0653">Protein transport</keyword>
<comment type="subcellular location">
    <subcellularLocation>
        <location evidence="1">Mitochondrion outer membrane</location>
        <topology evidence="1">Single-pass membrane protein</topology>
    </subcellularLocation>
</comment>
<evidence type="ECO:0000256" key="5">
    <source>
        <dbReference type="ARBA" id="ARBA00022787"/>
    </source>
</evidence>
<dbReference type="PANTHER" id="PTHR46867">
    <property type="entry name" value="MITOCHONDRIAL IMPORT RECEPTOR SUBUNIT TOM9-2"/>
    <property type="match status" value="1"/>
</dbReference>
<feature type="transmembrane region" description="Helical" evidence="12">
    <location>
        <begin position="33"/>
        <end position="50"/>
    </location>
</feature>
<evidence type="ECO:0000256" key="8">
    <source>
        <dbReference type="ARBA" id="ARBA00023010"/>
    </source>
</evidence>
<keyword evidence="4 12" id="KW-0812">Transmembrane</keyword>
<evidence type="ECO:0000313" key="14">
    <source>
        <dbReference type="Proteomes" id="UP000075714"/>
    </source>
</evidence>
<keyword evidence="9" id="KW-0496">Mitochondrion</keyword>
<evidence type="ECO:0000256" key="3">
    <source>
        <dbReference type="ARBA" id="ARBA00022448"/>
    </source>
</evidence>
<dbReference type="InterPro" id="IPR017411">
    <property type="entry name" value="Tom22_pln"/>
</dbReference>
<dbReference type="Proteomes" id="UP000075714">
    <property type="component" value="Unassembled WGS sequence"/>
</dbReference>
<evidence type="ECO:0000256" key="1">
    <source>
        <dbReference type="ARBA" id="ARBA00004572"/>
    </source>
</evidence>
<evidence type="ECO:0000256" key="6">
    <source>
        <dbReference type="ARBA" id="ARBA00022927"/>
    </source>
</evidence>
<keyword evidence="3" id="KW-0813">Transport</keyword>
<reference evidence="14" key="1">
    <citation type="journal article" date="2016" name="Nat. Commun.">
        <title>The Gonium pectorale genome demonstrates co-option of cell cycle regulation during the evolution of multicellularity.</title>
        <authorList>
            <person name="Hanschen E.R."/>
            <person name="Marriage T.N."/>
            <person name="Ferris P.J."/>
            <person name="Hamaji T."/>
            <person name="Toyoda A."/>
            <person name="Fujiyama A."/>
            <person name="Neme R."/>
            <person name="Noguchi H."/>
            <person name="Minakuchi Y."/>
            <person name="Suzuki M."/>
            <person name="Kawai-Toyooka H."/>
            <person name="Smith D.R."/>
            <person name="Sparks H."/>
            <person name="Anderson J."/>
            <person name="Bakaric R."/>
            <person name="Luria V."/>
            <person name="Karger A."/>
            <person name="Kirschner M.W."/>
            <person name="Durand P.M."/>
            <person name="Michod R.E."/>
            <person name="Nozaki H."/>
            <person name="Olson B.J."/>
        </authorList>
    </citation>
    <scope>NUCLEOTIDE SEQUENCE [LARGE SCALE GENOMIC DNA]</scope>
    <source>
        <strain evidence="14">NIES-2863</strain>
    </source>
</reference>
<evidence type="ECO:0000313" key="13">
    <source>
        <dbReference type="EMBL" id="KXZ42582.1"/>
    </source>
</evidence>
<dbReference type="EMBL" id="LSYV01000132">
    <property type="protein sequence ID" value="KXZ42582.1"/>
    <property type="molecule type" value="Genomic_DNA"/>
</dbReference>
<comment type="similarity">
    <text evidence="2">Belongs to the Tom22 family.</text>
</comment>
<comment type="caution">
    <text evidence="13">The sequence shown here is derived from an EMBL/GenBank/DDBJ whole genome shotgun (WGS) entry which is preliminary data.</text>
</comment>
<evidence type="ECO:0000256" key="9">
    <source>
        <dbReference type="ARBA" id="ARBA00023128"/>
    </source>
</evidence>
<dbReference type="STRING" id="33097.A0A150FY90"/>
<keyword evidence="14" id="KW-1185">Reference proteome</keyword>
<evidence type="ECO:0000256" key="2">
    <source>
        <dbReference type="ARBA" id="ARBA00009874"/>
    </source>
</evidence>
<keyword evidence="11" id="KW-0675">Receptor</keyword>
<keyword evidence="5" id="KW-1000">Mitochondrion outer membrane</keyword>
<keyword evidence="10 12" id="KW-0472">Membrane</keyword>
<evidence type="ECO:0000256" key="4">
    <source>
        <dbReference type="ARBA" id="ARBA00022692"/>
    </source>
</evidence>
<dbReference type="GO" id="GO:0005741">
    <property type="term" value="C:mitochondrial outer membrane"/>
    <property type="evidence" value="ECO:0007669"/>
    <property type="project" value="UniProtKB-SubCell"/>
</dbReference>
<keyword evidence="7 12" id="KW-1133">Transmembrane helix</keyword>
<evidence type="ECO:0000256" key="7">
    <source>
        <dbReference type="ARBA" id="ARBA00022989"/>
    </source>
</evidence>
<gene>
    <name evidence="13" type="ORF">GPECTOR_132g594</name>
</gene>
<dbReference type="GO" id="GO:0006886">
    <property type="term" value="P:intracellular protein transport"/>
    <property type="evidence" value="ECO:0007669"/>
    <property type="project" value="InterPro"/>
</dbReference>
<name>A0A150FY90_GONPE</name>